<organism evidence="3 4">
    <name type="scientific">Senegalimassilia faecalis</name>
    <dbReference type="NCBI Taxonomy" id="2509433"/>
    <lineage>
        <taxon>Bacteria</taxon>
        <taxon>Bacillati</taxon>
        <taxon>Actinomycetota</taxon>
        <taxon>Coriobacteriia</taxon>
        <taxon>Coriobacteriales</taxon>
        <taxon>Coriobacteriaceae</taxon>
        <taxon>Senegalimassilia</taxon>
    </lineage>
</organism>
<comment type="caution">
    <text evidence="3">The sequence shown here is derived from an EMBL/GenBank/DDBJ whole genome shotgun (WGS) entry which is preliminary data.</text>
</comment>
<dbReference type="EMBL" id="SDPW01000001">
    <property type="protein sequence ID" value="RXZ54813.1"/>
    <property type="molecule type" value="Genomic_DNA"/>
</dbReference>
<evidence type="ECO:0000259" key="1">
    <source>
        <dbReference type="Pfam" id="PF13173"/>
    </source>
</evidence>
<dbReference type="PANTHER" id="PTHR33295">
    <property type="entry name" value="ATPASE"/>
    <property type="match status" value="1"/>
</dbReference>
<dbReference type="GO" id="GO:0005524">
    <property type="term" value="F:ATP binding"/>
    <property type="evidence" value="ECO:0007669"/>
    <property type="project" value="UniProtKB-KW"/>
</dbReference>
<keyword evidence="3" id="KW-0547">Nucleotide-binding</keyword>
<evidence type="ECO:0000313" key="4">
    <source>
        <dbReference type="Proteomes" id="UP000293345"/>
    </source>
</evidence>
<feature type="domain" description="AAA" evidence="1">
    <location>
        <begin position="18"/>
        <end position="151"/>
    </location>
</feature>
<dbReference type="InterPro" id="IPR027417">
    <property type="entry name" value="P-loop_NTPase"/>
</dbReference>
<dbReference type="RefSeq" id="WP_129425560.1">
    <property type="nucleotide sequence ID" value="NZ_SDPW01000001.1"/>
</dbReference>
<gene>
    <name evidence="3" type="ORF">ET524_10230</name>
</gene>
<keyword evidence="3" id="KW-0067">ATP-binding</keyword>
<dbReference type="Proteomes" id="UP000293345">
    <property type="component" value="Unassembled WGS sequence"/>
</dbReference>
<name>A0A4Q2K4R5_9ACTN</name>
<protein>
    <submittedName>
        <fullName evidence="3">ATP-binding protein</fullName>
    </submittedName>
</protein>
<dbReference type="Pfam" id="PF13635">
    <property type="entry name" value="DUF4143"/>
    <property type="match status" value="1"/>
</dbReference>
<dbReference type="PANTHER" id="PTHR33295:SF7">
    <property type="entry name" value="ATPASE"/>
    <property type="match status" value="1"/>
</dbReference>
<sequence>MLQRKVTKRLVKWKNESSKALLVTGARQIGKSYAIREFGKSSYSCYFEVNLLLDKAAKSALASAESAVDFINRIALLSDVPLVEGDTLVFVDEIQEHPDIVALMKALVEDGRYSFVFSGSMLGTEFKGISSFPVGYVEQIVMRPMDFEEFCWAVGVEQRFLDQIRECLRERCAVDGYLHDIMMRNYRAYMVAGGMPEVVQRYVDTGYSLAETRTLQASLVQQYAQDIGKYAGTRAFEVRAIFDQIPLQLEGDLHRFKLASLKKAARMESFHHDFLWLVNAGVGLQVLQTTEARCPLKRMEQASRFKLYESDTGMLVSRYPLATARSIYLDMKDPNLGGVYENVVAQELAAQGVDLWYYQSGTAGEVDFLMEGKSGNVIPIEVKSGKKVRAHAALDHLMGIRDYKLKEAFVLSRNNLSQEGAITYAPLYMTFCLSELKEQDAGDFTFAPALP</sequence>
<evidence type="ECO:0000313" key="3">
    <source>
        <dbReference type="EMBL" id="RXZ54813.1"/>
    </source>
</evidence>
<accession>A0A4Q2K4R5</accession>
<dbReference type="SUPFAM" id="SSF52540">
    <property type="entry name" value="P-loop containing nucleoside triphosphate hydrolases"/>
    <property type="match status" value="1"/>
</dbReference>
<dbReference type="InterPro" id="IPR025420">
    <property type="entry name" value="DUF4143"/>
</dbReference>
<reference evidence="3 4" key="1">
    <citation type="submission" date="2019-01" db="EMBL/GenBank/DDBJ databases">
        <title>Senegalimassilia sp. nov. KGMB04484 isolated human feces.</title>
        <authorList>
            <person name="Han K.-I."/>
            <person name="Kim J.-S."/>
            <person name="Lee K.C."/>
            <person name="Suh M.K."/>
            <person name="Eom M.K."/>
            <person name="Lee J.H."/>
            <person name="Park S.-H."/>
            <person name="Kang S.W."/>
            <person name="Park J.-E."/>
            <person name="Oh B.S."/>
            <person name="Yu S.Y."/>
            <person name="Choi S.-H."/>
            <person name="Lee D.H."/>
            <person name="Yoon H."/>
            <person name="Kim B.-Y."/>
            <person name="Lee J.H."/>
            <person name="Lee J.-S."/>
        </authorList>
    </citation>
    <scope>NUCLEOTIDE SEQUENCE [LARGE SCALE GENOMIC DNA]</scope>
    <source>
        <strain evidence="3 4">KGMB04484</strain>
    </source>
</reference>
<dbReference type="Pfam" id="PF13173">
    <property type="entry name" value="AAA_14"/>
    <property type="match status" value="1"/>
</dbReference>
<evidence type="ECO:0000259" key="2">
    <source>
        <dbReference type="Pfam" id="PF13635"/>
    </source>
</evidence>
<keyword evidence="4" id="KW-1185">Reference proteome</keyword>
<dbReference type="AlphaFoldDB" id="A0A4Q2K4R5"/>
<dbReference type="InterPro" id="IPR041682">
    <property type="entry name" value="AAA_14"/>
</dbReference>
<proteinExistence type="predicted"/>
<feature type="domain" description="DUF4143" evidence="2">
    <location>
        <begin position="225"/>
        <end position="385"/>
    </location>
</feature>